<evidence type="ECO:0000256" key="5">
    <source>
        <dbReference type="ARBA" id="ARBA00022553"/>
    </source>
</evidence>
<dbReference type="Gene3D" id="3.30.565.10">
    <property type="entry name" value="Histidine kinase-like ATPase, C-terminal domain"/>
    <property type="match status" value="1"/>
</dbReference>
<dbReference type="Pfam" id="PF00072">
    <property type="entry name" value="Response_reg"/>
    <property type="match status" value="1"/>
</dbReference>
<protein>
    <recommendedName>
        <fullName evidence="15">Sensory/regulatory protein RpfC</fullName>
        <ecNumber evidence="3">2.7.13.3</ecNumber>
    </recommendedName>
</protein>
<dbReference type="Gene3D" id="3.30.450.20">
    <property type="entry name" value="PAS domain"/>
    <property type="match status" value="1"/>
</dbReference>
<keyword evidence="9" id="KW-0418">Kinase</keyword>
<dbReference type="PANTHER" id="PTHR45339:SF1">
    <property type="entry name" value="HYBRID SIGNAL TRANSDUCTION HISTIDINE KINASE J"/>
    <property type="match status" value="1"/>
</dbReference>
<feature type="domain" description="HPt" evidence="22">
    <location>
        <begin position="936"/>
        <end position="1031"/>
    </location>
</feature>
<evidence type="ECO:0000256" key="9">
    <source>
        <dbReference type="ARBA" id="ARBA00022777"/>
    </source>
</evidence>
<evidence type="ECO:0000259" key="21">
    <source>
        <dbReference type="PROSITE" id="PS50113"/>
    </source>
</evidence>
<evidence type="ECO:0000256" key="4">
    <source>
        <dbReference type="ARBA" id="ARBA00022475"/>
    </source>
</evidence>
<keyword evidence="11 18" id="KW-1133">Transmembrane helix</keyword>
<evidence type="ECO:0000313" key="24">
    <source>
        <dbReference type="Proteomes" id="UP001297581"/>
    </source>
</evidence>
<keyword evidence="5 17" id="KW-0597">Phosphoprotein</keyword>
<name>A0AAJ1F225_9GAMM</name>
<dbReference type="InterPro" id="IPR005467">
    <property type="entry name" value="His_kinase_dom"/>
</dbReference>
<dbReference type="Pfam" id="PF01627">
    <property type="entry name" value="Hpt"/>
    <property type="match status" value="1"/>
</dbReference>
<dbReference type="Gene3D" id="3.40.50.2300">
    <property type="match status" value="1"/>
</dbReference>
<feature type="modified residue" description="Phosphohistidine" evidence="16">
    <location>
        <position position="975"/>
    </location>
</feature>
<dbReference type="SMART" id="SM00448">
    <property type="entry name" value="REC"/>
    <property type="match status" value="1"/>
</dbReference>
<dbReference type="EMBL" id="JAKUDL010000007">
    <property type="protein sequence ID" value="MCH4296118.1"/>
    <property type="molecule type" value="Genomic_DNA"/>
</dbReference>
<reference evidence="23 24" key="1">
    <citation type="submission" date="2022-02" db="EMBL/GenBank/DDBJ databases">
        <title>The genome sequence of Shewanella sp. 3B26.</title>
        <authorList>
            <person name="Du J."/>
        </authorList>
    </citation>
    <scope>NUCLEOTIDE SEQUENCE [LARGE SCALE GENOMIC DNA]</scope>
    <source>
        <strain evidence="23 24">3B26</strain>
    </source>
</reference>
<dbReference type="Pfam" id="PF02518">
    <property type="entry name" value="HATPase_c"/>
    <property type="match status" value="1"/>
</dbReference>
<dbReference type="PROSITE" id="PS50113">
    <property type="entry name" value="PAC"/>
    <property type="match status" value="1"/>
</dbReference>
<evidence type="ECO:0000256" key="6">
    <source>
        <dbReference type="ARBA" id="ARBA00022679"/>
    </source>
</evidence>
<evidence type="ECO:0000256" key="16">
    <source>
        <dbReference type="PROSITE-ProRule" id="PRU00110"/>
    </source>
</evidence>
<evidence type="ECO:0000256" key="18">
    <source>
        <dbReference type="SAM" id="Phobius"/>
    </source>
</evidence>
<keyword evidence="12" id="KW-0902">Two-component regulatory system</keyword>
<dbReference type="EC" id="2.7.13.3" evidence="3"/>
<evidence type="ECO:0000256" key="3">
    <source>
        <dbReference type="ARBA" id="ARBA00012438"/>
    </source>
</evidence>
<evidence type="ECO:0000256" key="1">
    <source>
        <dbReference type="ARBA" id="ARBA00000085"/>
    </source>
</evidence>
<dbReference type="InterPro" id="IPR000700">
    <property type="entry name" value="PAS-assoc_C"/>
</dbReference>
<dbReference type="InterPro" id="IPR001789">
    <property type="entry name" value="Sig_transdc_resp-reg_receiver"/>
</dbReference>
<dbReference type="InterPro" id="IPR003594">
    <property type="entry name" value="HATPase_dom"/>
</dbReference>
<dbReference type="SUPFAM" id="SSF55785">
    <property type="entry name" value="PYP-like sensor domain (PAS domain)"/>
    <property type="match status" value="1"/>
</dbReference>
<dbReference type="Pfam" id="PF08448">
    <property type="entry name" value="PAS_4"/>
    <property type="match status" value="1"/>
</dbReference>
<evidence type="ECO:0000256" key="11">
    <source>
        <dbReference type="ARBA" id="ARBA00022989"/>
    </source>
</evidence>
<dbReference type="InterPro" id="IPR008207">
    <property type="entry name" value="Sig_transdc_His_kin_Hpt_dom"/>
</dbReference>
<feature type="domain" description="Response regulatory" evidence="20">
    <location>
        <begin position="782"/>
        <end position="902"/>
    </location>
</feature>
<keyword evidence="13 18" id="KW-0472">Membrane</keyword>
<dbReference type="InterPro" id="IPR013656">
    <property type="entry name" value="PAS_4"/>
</dbReference>
<dbReference type="Gene3D" id="1.20.120.160">
    <property type="entry name" value="HPT domain"/>
    <property type="match status" value="1"/>
</dbReference>
<dbReference type="FunFam" id="3.30.565.10:FF:000010">
    <property type="entry name" value="Sensor histidine kinase RcsC"/>
    <property type="match status" value="1"/>
</dbReference>
<dbReference type="PROSITE" id="PS50109">
    <property type="entry name" value="HIS_KIN"/>
    <property type="match status" value="1"/>
</dbReference>
<dbReference type="InterPro" id="IPR036890">
    <property type="entry name" value="HATPase_C_sf"/>
</dbReference>
<dbReference type="InterPro" id="IPR035965">
    <property type="entry name" value="PAS-like_dom_sf"/>
</dbReference>
<keyword evidence="7 18" id="KW-0812">Transmembrane</keyword>
<evidence type="ECO:0000256" key="17">
    <source>
        <dbReference type="PROSITE-ProRule" id="PRU00169"/>
    </source>
</evidence>
<evidence type="ECO:0000256" key="10">
    <source>
        <dbReference type="ARBA" id="ARBA00022840"/>
    </source>
</evidence>
<dbReference type="InterPro" id="IPR036097">
    <property type="entry name" value="HisK_dim/P_sf"/>
</dbReference>
<gene>
    <name evidence="23" type="ORF">MJ923_17550</name>
</gene>
<keyword evidence="8" id="KW-0547">Nucleotide-binding</keyword>
<evidence type="ECO:0000259" key="20">
    <source>
        <dbReference type="PROSITE" id="PS50110"/>
    </source>
</evidence>
<dbReference type="InterPro" id="IPR003661">
    <property type="entry name" value="HisK_dim/P_dom"/>
</dbReference>
<evidence type="ECO:0000256" key="15">
    <source>
        <dbReference type="ARBA" id="ARBA00068150"/>
    </source>
</evidence>
<dbReference type="CDD" id="cd17546">
    <property type="entry name" value="REC_hyHK_CKI1_RcsC-like"/>
    <property type="match status" value="1"/>
</dbReference>
<dbReference type="Pfam" id="PF00512">
    <property type="entry name" value="HisKA"/>
    <property type="match status" value="1"/>
</dbReference>
<feature type="transmembrane region" description="Helical" evidence="18">
    <location>
        <begin position="12"/>
        <end position="35"/>
    </location>
</feature>
<dbReference type="InterPro" id="IPR004358">
    <property type="entry name" value="Sig_transdc_His_kin-like_C"/>
</dbReference>
<evidence type="ECO:0000313" key="23">
    <source>
        <dbReference type="EMBL" id="MCH4296118.1"/>
    </source>
</evidence>
<dbReference type="FunFam" id="1.10.287.130:FF:000002">
    <property type="entry name" value="Two-component osmosensing histidine kinase"/>
    <property type="match status" value="1"/>
</dbReference>
<keyword evidence="10 23" id="KW-0067">ATP-binding</keyword>
<dbReference type="SUPFAM" id="SSF55874">
    <property type="entry name" value="ATPase domain of HSP90 chaperone/DNA topoisomerase II/histidine kinase"/>
    <property type="match status" value="1"/>
</dbReference>
<feature type="domain" description="Histidine kinase" evidence="19">
    <location>
        <begin position="410"/>
        <end position="631"/>
    </location>
</feature>
<feature type="domain" description="PAC" evidence="21">
    <location>
        <begin position="326"/>
        <end position="378"/>
    </location>
</feature>
<evidence type="ECO:0000256" key="2">
    <source>
        <dbReference type="ARBA" id="ARBA00004651"/>
    </source>
</evidence>
<dbReference type="SMART" id="SM00388">
    <property type="entry name" value="HisKA"/>
    <property type="match status" value="1"/>
</dbReference>
<dbReference type="Gene3D" id="1.10.287.130">
    <property type="match status" value="1"/>
</dbReference>
<keyword evidence="6" id="KW-0808">Transferase</keyword>
<dbReference type="InterPro" id="IPR036641">
    <property type="entry name" value="HPT_dom_sf"/>
</dbReference>
<dbReference type="GO" id="GO:0000155">
    <property type="term" value="F:phosphorelay sensor kinase activity"/>
    <property type="evidence" value="ECO:0007669"/>
    <property type="project" value="InterPro"/>
</dbReference>
<dbReference type="InterPro" id="IPR011006">
    <property type="entry name" value="CheY-like_superfamily"/>
</dbReference>
<dbReference type="Proteomes" id="UP001297581">
    <property type="component" value="Unassembled WGS sequence"/>
</dbReference>
<evidence type="ECO:0000259" key="22">
    <source>
        <dbReference type="PROSITE" id="PS50894"/>
    </source>
</evidence>
<comment type="catalytic activity">
    <reaction evidence="1">
        <text>ATP + protein L-histidine = ADP + protein N-phospho-L-histidine.</text>
        <dbReference type="EC" id="2.7.13.3"/>
    </reaction>
</comment>
<dbReference type="CDD" id="cd00088">
    <property type="entry name" value="HPT"/>
    <property type="match status" value="1"/>
</dbReference>
<dbReference type="SUPFAM" id="SSF47226">
    <property type="entry name" value="Histidine-containing phosphotransfer domain, HPT domain"/>
    <property type="match status" value="1"/>
</dbReference>
<dbReference type="PROSITE" id="PS50894">
    <property type="entry name" value="HPT"/>
    <property type="match status" value="1"/>
</dbReference>
<dbReference type="CDD" id="cd00130">
    <property type="entry name" value="PAS"/>
    <property type="match status" value="1"/>
</dbReference>
<dbReference type="PROSITE" id="PS50110">
    <property type="entry name" value="RESPONSE_REGULATORY"/>
    <property type="match status" value="1"/>
</dbReference>
<evidence type="ECO:0000256" key="13">
    <source>
        <dbReference type="ARBA" id="ARBA00023136"/>
    </source>
</evidence>
<keyword evidence="24" id="KW-1185">Reference proteome</keyword>
<dbReference type="SMART" id="SM00387">
    <property type="entry name" value="HATPase_c"/>
    <property type="match status" value="1"/>
</dbReference>
<comment type="caution">
    <text evidence="23">The sequence shown here is derived from an EMBL/GenBank/DDBJ whole genome shotgun (WGS) entry which is preliminary data.</text>
</comment>
<comment type="subunit">
    <text evidence="14">At low DSF concentrations, interacts with RpfF.</text>
</comment>
<dbReference type="InterPro" id="IPR000014">
    <property type="entry name" value="PAS"/>
</dbReference>
<proteinExistence type="predicted"/>
<dbReference type="SUPFAM" id="SSF47384">
    <property type="entry name" value="Homodimeric domain of signal transducing histidine kinase"/>
    <property type="match status" value="1"/>
</dbReference>
<dbReference type="GO" id="GO:0005524">
    <property type="term" value="F:ATP binding"/>
    <property type="evidence" value="ECO:0007669"/>
    <property type="project" value="UniProtKB-KW"/>
</dbReference>
<dbReference type="RefSeq" id="WP_240592198.1">
    <property type="nucleotide sequence ID" value="NZ_JAKUDL010000007.1"/>
</dbReference>
<evidence type="ECO:0000256" key="8">
    <source>
        <dbReference type="ARBA" id="ARBA00022741"/>
    </source>
</evidence>
<evidence type="ECO:0000256" key="14">
    <source>
        <dbReference type="ARBA" id="ARBA00064003"/>
    </source>
</evidence>
<dbReference type="SUPFAM" id="SSF52172">
    <property type="entry name" value="CheY-like"/>
    <property type="match status" value="1"/>
</dbReference>
<dbReference type="AlphaFoldDB" id="A0AAJ1F225"/>
<organism evidence="23 24">
    <name type="scientific">Shewanella zhuhaiensis</name>
    <dbReference type="NCBI Taxonomy" id="2919576"/>
    <lineage>
        <taxon>Bacteria</taxon>
        <taxon>Pseudomonadati</taxon>
        <taxon>Pseudomonadota</taxon>
        <taxon>Gammaproteobacteria</taxon>
        <taxon>Alteromonadales</taxon>
        <taxon>Shewanellaceae</taxon>
        <taxon>Shewanella</taxon>
    </lineage>
</organism>
<comment type="subcellular location">
    <subcellularLocation>
        <location evidence="2">Cell membrane</location>
        <topology evidence="2">Multi-pass membrane protein</topology>
    </subcellularLocation>
</comment>
<feature type="modified residue" description="4-aspartylphosphate" evidence="17">
    <location>
        <position position="832"/>
    </location>
</feature>
<keyword evidence="4" id="KW-1003">Cell membrane</keyword>
<accession>A0AAJ1F225</accession>
<dbReference type="GO" id="GO:0005886">
    <property type="term" value="C:plasma membrane"/>
    <property type="evidence" value="ECO:0007669"/>
    <property type="project" value="UniProtKB-SubCell"/>
</dbReference>
<dbReference type="PRINTS" id="PR00344">
    <property type="entry name" value="BCTRLSENSOR"/>
</dbReference>
<dbReference type="CDD" id="cd16922">
    <property type="entry name" value="HATPase_EvgS-ArcB-TorS-like"/>
    <property type="match status" value="1"/>
</dbReference>
<evidence type="ECO:0000256" key="12">
    <source>
        <dbReference type="ARBA" id="ARBA00023012"/>
    </source>
</evidence>
<dbReference type="PANTHER" id="PTHR45339">
    <property type="entry name" value="HYBRID SIGNAL TRANSDUCTION HISTIDINE KINASE J"/>
    <property type="match status" value="1"/>
</dbReference>
<evidence type="ECO:0000259" key="19">
    <source>
        <dbReference type="PROSITE" id="PS50109"/>
    </source>
</evidence>
<evidence type="ECO:0000256" key="7">
    <source>
        <dbReference type="ARBA" id="ARBA00022692"/>
    </source>
</evidence>
<dbReference type="CDD" id="cd00082">
    <property type="entry name" value="HisKA"/>
    <property type="match status" value="1"/>
</dbReference>
<sequence length="1031" mass="115550">MVGFSGKGRKSLGYKLNVATAFLAVVVCLLVSLYYQADMRERIKDQARHEMVDLLNSLNLALETRASRTDLQRVVLALSTKESITRMSLVSEDRIVADNHSEYLGRTVAEVYGDNIRKLIGDALTQSNNVELHMMDGIFHQSSRLYLISPEAQRLRPYALYVAYNTAPLEVEARADLIEFVVIQSLGFLLLLGINTLVQQRVVLAPISAIRRQIVADHQREISLESDDEFGLLVDSYNASIKQRIAQEKELEDSRRYIDAVTNVIPVQLAYVDASRCYRFINKRYLQWLEKSEEEVLGHLVADVLPAPIEELVRPYQQRVLEGLQQVFESDIERSGEEVRYIQATYVPDFNSEGEVVGFFACIEDLSRIKANERKIESYAQELEFNNWALMDAREKAEAASRSKADFLACMSHEIRTPMNGVIGILSLLGRTELSIQQRHYVSVASSSAESLLTLLNDILDFSKIESGKFEIEEIPFDLVKLLDEFVQPLAIRAEDKGLKMLLDVSGIHVRWVRGDPSRLRQVLVNLVGNAIKFTEMGWIAIRVQAQREASSGLRLDVSIEDTGIGIPKDKQDHLFSPFTQADSSTTRHFGGTGLGLSIARRLCELMDGDIKVISAEDAGSTFKFHIHLKPDMANHSRSWPPVLPCGRVFMAGELGASERMLMELFSGWKLQVKSFNGREGLEASLGLQESDWLIYSVPQHLASINAELDWLADLGQQQHCQVLAVISHQQQLSLQADAEPKCQFICRPPQTLALVDILSGGGVEEEHRFETAERHFEDSAQILLVEDNKVNQMVALGMLRNLGLHHVDVAFNGLEALSALQHKNYDIILMDCLMPEMDGYQATVAIRLGDAGEQCKDIPIIAMTANAMKGDKEQCLEAGMNDYVAKPLEIGVLSEVLQRYLSAQHMQPSDEEGEVLVTPEELFDRHCALQLMSGDEQLLGDILTVFVEEMMVYREAFETAMDRKDFAAVRTAVHSIKGAASNLCMGPLAAVAKEMEVAARNLQWEFLAVNRERFLATLQDTLEQSQVQSA</sequence>